<evidence type="ECO:0000313" key="1">
    <source>
        <dbReference type="EMBL" id="POI30853.1"/>
    </source>
</evidence>
<organism evidence="1 2">
    <name type="scientific">Bambusicola thoracicus</name>
    <name type="common">Chinese bamboo-partridge</name>
    <name type="synonym">Perdix thoracica</name>
    <dbReference type="NCBI Taxonomy" id="9083"/>
    <lineage>
        <taxon>Eukaryota</taxon>
        <taxon>Metazoa</taxon>
        <taxon>Chordata</taxon>
        <taxon>Craniata</taxon>
        <taxon>Vertebrata</taxon>
        <taxon>Euteleostomi</taxon>
        <taxon>Archelosauria</taxon>
        <taxon>Archosauria</taxon>
        <taxon>Dinosauria</taxon>
        <taxon>Saurischia</taxon>
        <taxon>Theropoda</taxon>
        <taxon>Coelurosauria</taxon>
        <taxon>Aves</taxon>
        <taxon>Neognathae</taxon>
        <taxon>Galloanserae</taxon>
        <taxon>Galliformes</taxon>
        <taxon>Phasianidae</taxon>
        <taxon>Perdicinae</taxon>
        <taxon>Bambusicola</taxon>
    </lineage>
</organism>
<gene>
    <name evidence="1" type="ORF">CIB84_005396</name>
</gene>
<dbReference type="Proteomes" id="UP000237246">
    <property type="component" value="Unassembled WGS sequence"/>
</dbReference>
<protein>
    <submittedName>
        <fullName evidence="1">Uncharacterized protein</fullName>
    </submittedName>
</protein>
<accession>A0A2P4T3B4</accession>
<comment type="caution">
    <text evidence="1">The sequence shown here is derived from an EMBL/GenBank/DDBJ whole genome shotgun (WGS) entry which is preliminary data.</text>
</comment>
<proteinExistence type="predicted"/>
<keyword evidence="2" id="KW-1185">Reference proteome</keyword>
<sequence length="56" mass="5939">MPFSHCDLARLGPGFLPPPLGSSDCGTAEGRGSLGKAKKLESLAMCLETYRDKSQL</sequence>
<dbReference type="EMBL" id="PPHD01010467">
    <property type="protein sequence ID" value="POI30853.1"/>
    <property type="molecule type" value="Genomic_DNA"/>
</dbReference>
<evidence type="ECO:0000313" key="2">
    <source>
        <dbReference type="Proteomes" id="UP000237246"/>
    </source>
</evidence>
<name>A0A2P4T3B4_BAMTH</name>
<reference evidence="1 2" key="1">
    <citation type="submission" date="2018-01" db="EMBL/GenBank/DDBJ databases">
        <title>Comparison of the Chinese Bamboo Partridge and Red Junglefowl genome sequences highlights the importance of demography in genome evolution.</title>
        <authorList>
            <person name="Tiley G.P."/>
            <person name="Kimball R.T."/>
            <person name="Braun E.L."/>
            <person name="Burleigh J.G."/>
        </authorList>
    </citation>
    <scope>NUCLEOTIDE SEQUENCE [LARGE SCALE GENOMIC DNA]</scope>
    <source>
        <strain evidence="1">RTK389</strain>
        <tissue evidence="1">Blood</tissue>
    </source>
</reference>
<dbReference type="AlphaFoldDB" id="A0A2P4T3B4"/>